<organism evidence="1 2">
    <name type="scientific">Sporothrix brasiliensis 5110</name>
    <dbReference type="NCBI Taxonomy" id="1398154"/>
    <lineage>
        <taxon>Eukaryota</taxon>
        <taxon>Fungi</taxon>
        <taxon>Dikarya</taxon>
        <taxon>Ascomycota</taxon>
        <taxon>Pezizomycotina</taxon>
        <taxon>Sordariomycetes</taxon>
        <taxon>Sordariomycetidae</taxon>
        <taxon>Ophiostomatales</taxon>
        <taxon>Ophiostomataceae</taxon>
        <taxon>Sporothrix</taxon>
    </lineage>
</organism>
<dbReference type="AlphaFoldDB" id="A0A0C2IHL7"/>
<sequence>MNDDEAPAPDVLFAGVDNVFECLVHLDKNQDVLVVGDVSPTNFRAIETERNRRGQKFRLFYQPAWELVVVTVPTLVHSIMHTMLYDTVRDALRGMNAHAGWMSVGTTTFNATNGSSGQADAAGWPIDSRNADDWPTLVVEAGVSQTLRLSLLQAKMRWWFDVATSNHQVKVVVLVMLDAAREAICIEKWVKTQKPGRPGATTTRQATCSGLAAPQPVCAQTIDITWAGPAPIMQMPKQDRAPAHFCVTGGPLVIGFGEIYLRVPNTEEHDIAIATAHLQQYASRLWQYVV</sequence>
<keyword evidence="2" id="KW-1185">Reference proteome</keyword>
<accession>A0A0C2IHL7</accession>
<dbReference type="RefSeq" id="XP_040614515.1">
    <property type="nucleotide sequence ID" value="XM_040766861.1"/>
</dbReference>
<dbReference type="GeneID" id="63681782"/>
<proteinExistence type="predicted"/>
<dbReference type="VEuPathDB" id="FungiDB:SPBR_08623"/>
<name>A0A0C2IHL7_9PEZI</name>
<evidence type="ECO:0000313" key="2">
    <source>
        <dbReference type="Proteomes" id="UP000031575"/>
    </source>
</evidence>
<evidence type="ECO:0000313" key="1">
    <source>
        <dbReference type="EMBL" id="KIH86505.1"/>
    </source>
</evidence>
<dbReference type="Proteomes" id="UP000031575">
    <property type="component" value="Unassembled WGS sequence"/>
</dbReference>
<gene>
    <name evidence="1" type="ORF">SPBR_08623</name>
</gene>
<protein>
    <submittedName>
        <fullName evidence="1">Uncharacterized protein</fullName>
    </submittedName>
</protein>
<comment type="caution">
    <text evidence="1">The sequence shown here is derived from an EMBL/GenBank/DDBJ whole genome shotgun (WGS) entry which is preliminary data.</text>
</comment>
<reference evidence="1 2" key="1">
    <citation type="journal article" date="2014" name="BMC Genomics">
        <title>Comparative genomics of the major fungal agents of human and animal Sporotrichosis: Sporothrix schenckii and Sporothrix brasiliensis.</title>
        <authorList>
            <person name="Teixeira M.M."/>
            <person name="de Almeida L.G."/>
            <person name="Kubitschek-Barreira P."/>
            <person name="Alves F.L."/>
            <person name="Kioshima E.S."/>
            <person name="Abadio A.K."/>
            <person name="Fernandes L."/>
            <person name="Derengowski L.S."/>
            <person name="Ferreira K.S."/>
            <person name="Souza R.C."/>
            <person name="Ruiz J.C."/>
            <person name="de Andrade N.C."/>
            <person name="Paes H.C."/>
            <person name="Nicola A.M."/>
            <person name="Albuquerque P."/>
            <person name="Gerber A.L."/>
            <person name="Martins V.P."/>
            <person name="Peconick L.D."/>
            <person name="Neto A.V."/>
            <person name="Chaucanez C.B."/>
            <person name="Silva P.A."/>
            <person name="Cunha O.L."/>
            <person name="de Oliveira F.F."/>
            <person name="dos Santos T.C."/>
            <person name="Barros A.L."/>
            <person name="Soares M.A."/>
            <person name="de Oliveira L.M."/>
            <person name="Marini M.M."/>
            <person name="Villalobos-Duno H."/>
            <person name="Cunha M.M."/>
            <person name="de Hoog S."/>
            <person name="da Silveira J.F."/>
            <person name="Henrissat B."/>
            <person name="Nino-Vega G.A."/>
            <person name="Cisalpino P.S."/>
            <person name="Mora-Montes H.M."/>
            <person name="Almeida S.R."/>
            <person name="Stajich J.E."/>
            <person name="Lopes-Bezerra L.M."/>
            <person name="Vasconcelos A.T."/>
            <person name="Felipe M.S."/>
        </authorList>
    </citation>
    <scope>NUCLEOTIDE SEQUENCE [LARGE SCALE GENOMIC DNA]</scope>
    <source>
        <strain evidence="1 2">5110</strain>
    </source>
</reference>
<dbReference type="OrthoDB" id="76567at2759"/>
<dbReference type="HOGENOM" id="CLU_058490_1_0_1"/>
<dbReference type="EMBL" id="AWTV01000011">
    <property type="protein sequence ID" value="KIH86505.1"/>
    <property type="molecule type" value="Genomic_DNA"/>
</dbReference>